<sequence length="473" mass="51789">MTVKTNRVPFEEALNMTGFSRYNLYTFMLSASIIIGMTFEIFSISYLVPASACELNTTSTQQGLVACVPLIGTIAMSHVWGYLADTRGRRKILIVSMTITYIAGTLAAFSPNWIVLGFLKLLSSASVSGSYALAVTLLSECTPMVRRSSLVLLTTSVHMAAMGVMAVIAIPVLPMSFSHHIPFLDIQFNSWRVLNLIFAVPSALSIIGSYFAYESPKYLASVGRDEDALAVLRGIYTMNTGKSADNYKVDALDLDEEQSSALHKGFWGMNSFFVWLPFILNAFMTSVVAGQKDLTICEMIRLTHSLNSTATIETQDCSMNTEAMTLVFGITMFLAFGNLFMSSIINCIGRKRLVIGIQMIAGTSALLLNFSPFWILSAIMFMVFLSAIFNFGFMNTYSVDVFPTYVKAMAVCLTLMVGRGSAVIGINVLKQLLDNNCEAAFYIYGSIAFGGGIVAFLLPSDEQIQAQKKQSKT</sequence>
<dbReference type="GO" id="GO:0016020">
    <property type="term" value="C:membrane"/>
    <property type="evidence" value="ECO:0007669"/>
    <property type="project" value="UniProtKB-SubCell"/>
</dbReference>
<evidence type="ECO:0000256" key="1">
    <source>
        <dbReference type="ARBA" id="ARBA00004141"/>
    </source>
</evidence>
<feature type="domain" description="Major facilitator superfamily (MFS) profile" evidence="7">
    <location>
        <begin position="24"/>
        <end position="463"/>
    </location>
</feature>
<dbReference type="InterPro" id="IPR036259">
    <property type="entry name" value="MFS_trans_sf"/>
</dbReference>
<reference evidence="8" key="1">
    <citation type="submission" date="2020-08" db="EMBL/GenBank/DDBJ databases">
        <title>Spodoptera exigua strain:BAW_Kor-Di-RS1 Genome sequencing and assembly.</title>
        <authorList>
            <person name="Kim J."/>
            <person name="Nam H.Y."/>
            <person name="Kwon M."/>
            <person name="Choi J.H."/>
            <person name="Cho S.R."/>
            <person name="Kim G.-H."/>
        </authorList>
    </citation>
    <scope>NUCLEOTIDE SEQUENCE</scope>
    <source>
        <strain evidence="8">BAW_Kor-Di-RS1</strain>
        <tissue evidence="8">Whole-body</tissue>
    </source>
</reference>
<feature type="transmembrane region" description="Helical" evidence="6">
    <location>
        <begin position="24"/>
        <end position="48"/>
    </location>
</feature>
<evidence type="ECO:0000313" key="8">
    <source>
        <dbReference type="EMBL" id="KAF9408007.1"/>
    </source>
</evidence>
<proteinExistence type="predicted"/>
<feature type="transmembrane region" description="Helical" evidence="6">
    <location>
        <begin position="405"/>
        <end position="429"/>
    </location>
</feature>
<feature type="transmembrane region" description="Helical" evidence="6">
    <location>
        <begin position="92"/>
        <end position="109"/>
    </location>
</feature>
<feature type="transmembrane region" description="Helical" evidence="6">
    <location>
        <begin position="60"/>
        <end position="80"/>
    </location>
</feature>
<evidence type="ECO:0000313" key="9">
    <source>
        <dbReference type="Proteomes" id="UP000648187"/>
    </source>
</evidence>
<keyword evidence="9" id="KW-1185">Reference proteome</keyword>
<keyword evidence="5 6" id="KW-0472">Membrane</keyword>
<feature type="transmembrane region" description="Helical" evidence="6">
    <location>
        <begin position="323"/>
        <end position="341"/>
    </location>
</feature>
<evidence type="ECO:0000256" key="5">
    <source>
        <dbReference type="ARBA" id="ARBA00023136"/>
    </source>
</evidence>
<feature type="transmembrane region" description="Helical" evidence="6">
    <location>
        <begin position="374"/>
        <end position="393"/>
    </location>
</feature>
<evidence type="ECO:0000256" key="3">
    <source>
        <dbReference type="ARBA" id="ARBA00022692"/>
    </source>
</evidence>
<feature type="transmembrane region" description="Helical" evidence="6">
    <location>
        <begin position="193"/>
        <end position="213"/>
    </location>
</feature>
<dbReference type="Pfam" id="PF07690">
    <property type="entry name" value="MFS_1"/>
    <property type="match status" value="1"/>
</dbReference>
<organism evidence="8 9">
    <name type="scientific">Spodoptera exigua</name>
    <name type="common">Beet armyworm</name>
    <name type="synonym">Noctua fulgens</name>
    <dbReference type="NCBI Taxonomy" id="7107"/>
    <lineage>
        <taxon>Eukaryota</taxon>
        <taxon>Metazoa</taxon>
        <taxon>Ecdysozoa</taxon>
        <taxon>Arthropoda</taxon>
        <taxon>Hexapoda</taxon>
        <taxon>Insecta</taxon>
        <taxon>Pterygota</taxon>
        <taxon>Neoptera</taxon>
        <taxon>Endopterygota</taxon>
        <taxon>Lepidoptera</taxon>
        <taxon>Glossata</taxon>
        <taxon>Ditrysia</taxon>
        <taxon>Noctuoidea</taxon>
        <taxon>Noctuidae</taxon>
        <taxon>Amphipyrinae</taxon>
        <taxon>Spodoptera</taxon>
    </lineage>
</organism>
<feature type="transmembrane region" description="Helical" evidence="6">
    <location>
        <begin position="441"/>
        <end position="459"/>
    </location>
</feature>
<dbReference type="GO" id="GO:0022857">
    <property type="term" value="F:transmembrane transporter activity"/>
    <property type="evidence" value="ECO:0007669"/>
    <property type="project" value="InterPro"/>
</dbReference>
<evidence type="ECO:0000256" key="2">
    <source>
        <dbReference type="ARBA" id="ARBA00022448"/>
    </source>
</evidence>
<accession>A0A835G417</accession>
<comment type="subcellular location">
    <subcellularLocation>
        <location evidence="1">Membrane</location>
        <topology evidence="1">Multi-pass membrane protein</topology>
    </subcellularLocation>
</comment>
<name>A0A835G417_SPOEX</name>
<dbReference type="InterPro" id="IPR020846">
    <property type="entry name" value="MFS_dom"/>
</dbReference>
<feature type="transmembrane region" description="Helical" evidence="6">
    <location>
        <begin position="150"/>
        <end position="173"/>
    </location>
</feature>
<dbReference type="Proteomes" id="UP000648187">
    <property type="component" value="Unassembled WGS sequence"/>
</dbReference>
<dbReference type="PANTHER" id="PTHR23511:SF35">
    <property type="entry name" value="MAJOR FACILITATOR SUPERFAMILY (MFS) PROFILE DOMAIN-CONTAINING PROTEIN"/>
    <property type="match status" value="1"/>
</dbReference>
<evidence type="ECO:0000259" key="7">
    <source>
        <dbReference type="PROSITE" id="PS50850"/>
    </source>
</evidence>
<keyword evidence="3 6" id="KW-0812">Transmembrane</keyword>
<dbReference type="EMBL" id="JACKWZ010000416">
    <property type="protein sequence ID" value="KAF9408007.1"/>
    <property type="molecule type" value="Genomic_DNA"/>
</dbReference>
<protein>
    <recommendedName>
        <fullName evidence="7">Major facilitator superfamily (MFS) profile domain-containing protein</fullName>
    </recommendedName>
</protein>
<feature type="transmembrane region" description="Helical" evidence="6">
    <location>
        <begin position="115"/>
        <end position="138"/>
    </location>
</feature>
<dbReference type="AlphaFoldDB" id="A0A835G417"/>
<keyword evidence="2" id="KW-0813">Transport</keyword>
<dbReference type="PROSITE" id="PS50850">
    <property type="entry name" value="MFS"/>
    <property type="match status" value="1"/>
</dbReference>
<dbReference type="SUPFAM" id="SSF103473">
    <property type="entry name" value="MFS general substrate transporter"/>
    <property type="match status" value="1"/>
</dbReference>
<comment type="caution">
    <text evidence="8">The sequence shown here is derived from an EMBL/GenBank/DDBJ whole genome shotgun (WGS) entry which is preliminary data.</text>
</comment>
<dbReference type="Gene3D" id="1.20.1250.20">
    <property type="entry name" value="MFS general substrate transporter like domains"/>
    <property type="match status" value="1"/>
</dbReference>
<evidence type="ECO:0000256" key="6">
    <source>
        <dbReference type="SAM" id="Phobius"/>
    </source>
</evidence>
<evidence type="ECO:0000256" key="4">
    <source>
        <dbReference type="ARBA" id="ARBA00022989"/>
    </source>
</evidence>
<gene>
    <name evidence="8" type="ORF">HW555_012167</name>
</gene>
<dbReference type="InterPro" id="IPR011701">
    <property type="entry name" value="MFS"/>
</dbReference>
<dbReference type="PANTHER" id="PTHR23511">
    <property type="entry name" value="SYNAPTIC VESICLE GLYCOPROTEIN 2"/>
    <property type="match status" value="1"/>
</dbReference>
<feature type="transmembrane region" description="Helical" evidence="6">
    <location>
        <begin position="272"/>
        <end position="289"/>
    </location>
</feature>
<keyword evidence="4 6" id="KW-1133">Transmembrane helix</keyword>